<dbReference type="AlphaFoldDB" id="A0A8H6VZ45"/>
<gene>
    <name evidence="1" type="ORF">MIND_01117900</name>
</gene>
<reference evidence="1" key="1">
    <citation type="submission" date="2020-05" db="EMBL/GenBank/DDBJ databases">
        <title>Mycena genomes resolve the evolution of fungal bioluminescence.</title>
        <authorList>
            <person name="Tsai I.J."/>
        </authorList>
    </citation>
    <scope>NUCLEOTIDE SEQUENCE</scope>
    <source>
        <strain evidence="1">171206Taipei</strain>
    </source>
</reference>
<evidence type="ECO:0000313" key="2">
    <source>
        <dbReference type="Proteomes" id="UP000636479"/>
    </source>
</evidence>
<proteinExistence type="predicted"/>
<evidence type="ECO:0000313" key="1">
    <source>
        <dbReference type="EMBL" id="KAF7293409.1"/>
    </source>
</evidence>
<comment type="caution">
    <text evidence="1">The sequence shown here is derived from an EMBL/GenBank/DDBJ whole genome shotgun (WGS) entry which is preliminary data.</text>
</comment>
<dbReference type="EMBL" id="JACAZF010000010">
    <property type="protein sequence ID" value="KAF7293409.1"/>
    <property type="molecule type" value="Genomic_DNA"/>
</dbReference>
<organism evidence="1 2">
    <name type="scientific">Mycena indigotica</name>
    <dbReference type="NCBI Taxonomy" id="2126181"/>
    <lineage>
        <taxon>Eukaryota</taxon>
        <taxon>Fungi</taxon>
        <taxon>Dikarya</taxon>
        <taxon>Basidiomycota</taxon>
        <taxon>Agaricomycotina</taxon>
        <taxon>Agaricomycetes</taxon>
        <taxon>Agaricomycetidae</taxon>
        <taxon>Agaricales</taxon>
        <taxon>Marasmiineae</taxon>
        <taxon>Mycenaceae</taxon>
        <taxon>Mycena</taxon>
    </lineage>
</organism>
<sequence>MGLKTIMRLQDRMERRAKDGRGWGEMGIGELLEAIARFRCTLAPRISARSNFGATNIKSESTLPPAKRAYCHTPTTFLPRPRAPTRSAITFLHFSTHSYSRPRRPPSLTVIQNDPALCANNTPVA</sequence>
<dbReference type="Proteomes" id="UP000636479">
    <property type="component" value="Unassembled WGS sequence"/>
</dbReference>
<dbReference type="GeneID" id="59350256"/>
<keyword evidence="2" id="KW-1185">Reference proteome</keyword>
<accession>A0A8H6VZ45</accession>
<name>A0A8H6VZ45_9AGAR</name>
<dbReference type="RefSeq" id="XP_037215572.1">
    <property type="nucleotide sequence ID" value="XM_037367740.1"/>
</dbReference>
<protein>
    <submittedName>
        <fullName evidence="1">Uncharacterized protein</fullName>
    </submittedName>
</protein>